<sequence length="586" mass="61341">MDAPGVAPAPASPPPKRPAGSFPENHYSPGKLYTQFRIADGKSPLAWRKTKVFQADASPGSATGADATSPFAARAPVSRRLDTSGGVGADGERTPARLVQPSYEDKLFRANVPASRLLQRLQANKSLPLLMRKRARAVVQRRLLELVQPAEARCENELNALHAAATASRELPRDDDLPALEQKFAKEIAARAAFCLAKGAKAKVLKASGGARQPGASAASAKGSSSLKRKQPADKEAEQPPAVPVSGGVSKTSGRQIYLPARLREPPLADKQHGRRTPSSAAREAGVDGAALTGSVSTGLKGLKSGAVPRIKTAGFKPSKDGPELANGGSLLISPGGTPFSPGGHLRDRHDVRIGPSFQAELPDGAQQHAHTERADTLLWVPPPPASRTRAGGPLAGSANADVRSASDVDAFLERMGVRQPRTMAVAGRLPRAQPHGHGSPFAHGVGSGGTPNSTSAALCAALNDSDSTAIGGLTQERCLQCLLGHGYDSVAASAALSPDDHAVVTWNKPEVRKFNVSFKSNSILVYDMHEADLRAVQQDVRTKTLAQVVHYYYLVNKNASRAERNGSPGPQLARIASPAPLAGAV</sequence>
<dbReference type="PANTHER" id="PTHR16089">
    <property type="entry name" value="REST COREPRESSOR COREST PROTEIN-RELATED"/>
    <property type="match status" value="1"/>
</dbReference>
<evidence type="ECO:0000259" key="5">
    <source>
        <dbReference type="PROSITE" id="PS51156"/>
    </source>
</evidence>
<dbReference type="InterPro" id="IPR000949">
    <property type="entry name" value="ELM2_dom"/>
</dbReference>
<keyword evidence="1" id="KW-0805">Transcription regulation</keyword>
<feature type="region of interest" description="Disordered" evidence="4">
    <location>
        <begin position="1"/>
        <end position="28"/>
    </location>
</feature>
<dbReference type="InterPro" id="IPR051066">
    <property type="entry name" value="Trans_reg/Corepressor"/>
</dbReference>
<dbReference type="GO" id="GO:0005667">
    <property type="term" value="C:transcription regulator complex"/>
    <property type="evidence" value="ECO:0007669"/>
    <property type="project" value="TreeGrafter"/>
</dbReference>
<feature type="region of interest" description="Disordered" evidence="4">
    <location>
        <begin position="563"/>
        <end position="586"/>
    </location>
</feature>
<feature type="compositionally biased region" description="Basic and acidic residues" evidence="4">
    <location>
        <begin position="262"/>
        <end position="272"/>
    </location>
</feature>
<evidence type="ECO:0000313" key="7">
    <source>
        <dbReference type="Proteomes" id="UP000751190"/>
    </source>
</evidence>
<feature type="region of interest" description="Disordered" evidence="4">
    <location>
        <begin position="207"/>
        <end position="288"/>
    </location>
</feature>
<evidence type="ECO:0000256" key="3">
    <source>
        <dbReference type="ARBA" id="ARBA00023242"/>
    </source>
</evidence>
<dbReference type="PANTHER" id="PTHR16089:SF40">
    <property type="entry name" value="SUPPRESSOR OF ACTIVATED EGL-4 PROTEIN 1"/>
    <property type="match status" value="1"/>
</dbReference>
<feature type="region of interest" description="Disordered" evidence="4">
    <location>
        <begin position="314"/>
        <end position="350"/>
    </location>
</feature>
<accession>A0A8J6CFD5</accession>
<dbReference type="GO" id="GO:0003714">
    <property type="term" value="F:transcription corepressor activity"/>
    <property type="evidence" value="ECO:0007669"/>
    <property type="project" value="TreeGrafter"/>
</dbReference>
<dbReference type="AlphaFoldDB" id="A0A8J6CFD5"/>
<gene>
    <name evidence="6" type="ORF">KFE25_006952</name>
</gene>
<keyword evidence="7" id="KW-1185">Reference proteome</keyword>
<dbReference type="GO" id="GO:0006357">
    <property type="term" value="P:regulation of transcription by RNA polymerase II"/>
    <property type="evidence" value="ECO:0007669"/>
    <property type="project" value="TreeGrafter"/>
</dbReference>
<organism evidence="6 7">
    <name type="scientific">Diacronema lutheri</name>
    <name type="common">Unicellular marine alga</name>
    <name type="synonym">Monochrysis lutheri</name>
    <dbReference type="NCBI Taxonomy" id="2081491"/>
    <lineage>
        <taxon>Eukaryota</taxon>
        <taxon>Haptista</taxon>
        <taxon>Haptophyta</taxon>
        <taxon>Pavlovophyceae</taxon>
        <taxon>Pavlovales</taxon>
        <taxon>Pavlovaceae</taxon>
        <taxon>Diacronema</taxon>
    </lineage>
</organism>
<protein>
    <recommendedName>
        <fullName evidence="5">ELM2 domain-containing protein</fullName>
    </recommendedName>
</protein>
<comment type="caution">
    <text evidence="6">The sequence shown here is derived from an EMBL/GenBank/DDBJ whole genome shotgun (WGS) entry which is preliminary data.</text>
</comment>
<reference evidence="6" key="1">
    <citation type="submission" date="2021-05" db="EMBL/GenBank/DDBJ databases">
        <title>The genome of the haptophyte Pavlova lutheri (Diacronema luteri, Pavlovales) - a model for lipid biosynthesis in eukaryotic algae.</title>
        <authorList>
            <person name="Hulatt C.J."/>
            <person name="Posewitz M.C."/>
        </authorList>
    </citation>
    <scope>NUCLEOTIDE SEQUENCE</scope>
    <source>
        <strain evidence="6">NIVA-4/92</strain>
    </source>
</reference>
<proteinExistence type="predicted"/>
<evidence type="ECO:0000256" key="4">
    <source>
        <dbReference type="SAM" id="MobiDB-lite"/>
    </source>
</evidence>
<evidence type="ECO:0000313" key="6">
    <source>
        <dbReference type="EMBL" id="KAG8467900.1"/>
    </source>
</evidence>
<keyword evidence="3" id="KW-0539">Nucleus</keyword>
<feature type="domain" description="ELM2" evidence="5">
    <location>
        <begin position="350"/>
        <end position="501"/>
    </location>
</feature>
<keyword evidence="2" id="KW-0804">Transcription</keyword>
<dbReference type="EMBL" id="JAGTXO010000005">
    <property type="protein sequence ID" value="KAG8467900.1"/>
    <property type="molecule type" value="Genomic_DNA"/>
</dbReference>
<feature type="compositionally biased region" description="Low complexity" evidence="4">
    <location>
        <begin position="207"/>
        <end position="226"/>
    </location>
</feature>
<evidence type="ECO:0000256" key="2">
    <source>
        <dbReference type="ARBA" id="ARBA00023163"/>
    </source>
</evidence>
<dbReference type="OrthoDB" id="10551304at2759"/>
<dbReference type="Proteomes" id="UP000751190">
    <property type="component" value="Unassembled WGS sequence"/>
</dbReference>
<dbReference type="PROSITE" id="PS51156">
    <property type="entry name" value="ELM2"/>
    <property type="match status" value="1"/>
</dbReference>
<evidence type="ECO:0000256" key="1">
    <source>
        <dbReference type="ARBA" id="ARBA00023015"/>
    </source>
</evidence>
<name>A0A8J6CFD5_DIALT</name>
<dbReference type="GO" id="GO:0000118">
    <property type="term" value="C:histone deacetylase complex"/>
    <property type="evidence" value="ECO:0007669"/>
    <property type="project" value="TreeGrafter"/>
</dbReference>